<name>A0A5J4VYV8_9EUKA</name>
<proteinExistence type="predicted"/>
<feature type="region of interest" description="Disordered" evidence="1">
    <location>
        <begin position="79"/>
        <end position="110"/>
    </location>
</feature>
<sequence length="110" mass="12924">VPELPENTIIYSDPIQQKRIQSKIYVIGYLNIYKDKNVYKVRVVAHARPVMLLPAQEIKVSIKFVKSYRQLISQLDQKVSQQKSRKTDATRIYERGKRNSVERGSSFKKR</sequence>
<dbReference type="AlphaFoldDB" id="A0A5J4VYV8"/>
<feature type="compositionally biased region" description="Basic and acidic residues" evidence="1">
    <location>
        <begin position="85"/>
        <end position="101"/>
    </location>
</feature>
<dbReference type="EMBL" id="SNRW01004391">
    <property type="protein sequence ID" value="KAA6387406.1"/>
    <property type="molecule type" value="Genomic_DNA"/>
</dbReference>
<accession>A0A5J4VYV8</accession>
<evidence type="ECO:0000313" key="3">
    <source>
        <dbReference type="Proteomes" id="UP000324800"/>
    </source>
</evidence>
<comment type="caution">
    <text evidence="2">The sequence shown here is derived from an EMBL/GenBank/DDBJ whole genome shotgun (WGS) entry which is preliminary data.</text>
</comment>
<feature type="non-terminal residue" evidence="2">
    <location>
        <position position="1"/>
    </location>
</feature>
<protein>
    <submittedName>
        <fullName evidence="2">Uncharacterized protein</fullName>
    </submittedName>
</protein>
<organism evidence="2 3">
    <name type="scientific">Streblomastix strix</name>
    <dbReference type="NCBI Taxonomy" id="222440"/>
    <lineage>
        <taxon>Eukaryota</taxon>
        <taxon>Metamonada</taxon>
        <taxon>Preaxostyla</taxon>
        <taxon>Oxymonadida</taxon>
        <taxon>Streblomastigidae</taxon>
        <taxon>Streblomastix</taxon>
    </lineage>
</organism>
<reference evidence="2 3" key="1">
    <citation type="submission" date="2019-03" db="EMBL/GenBank/DDBJ databases">
        <title>Single cell metagenomics reveals metabolic interactions within the superorganism composed of flagellate Streblomastix strix and complex community of Bacteroidetes bacteria on its surface.</title>
        <authorList>
            <person name="Treitli S.C."/>
            <person name="Kolisko M."/>
            <person name="Husnik F."/>
            <person name="Keeling P."/>
            <person name="Hampl V."/>
        </authorList>
    </citation>
    <scope>NUCLEOTIDE SEQUENCE [LARGE SCALE GENOMIC DNA]</scope>
    <source>
        <strain evidence="2">ST1C</strain>
    </source>
</reference>
<dbReference type="Proteomes" id="UP000324800">
    <property type="component" value="Unassembled WGS sequence"/>
</dbReference>
<evidence type="ECO:0000256" key="1">
    <source>
        <dbReference type="SAM" id="MobiDB-lite"/>
    </source>
</evidence>
<gene>
    <name evidence="2" type="ORF">EZS28_017065</name>
</gene>
<evidence type="ECO:0000313" key="2">
    <source>
        <dbReference type="EMBL" id="KAA6387406.1"/>
    </source>
</evidence>